<feature type="compositionally biased region" description="Basic residues" evidence="2">
    <location>
        <begin position="79"/>
        <end position="91"/>
    </location>
</feature>
<feature type="compositionally biased region" description="Polar residues" evidence="2">
    <location>
        <begin position="62"/>
        <end position="78"/>
    </location>
</feature>
<dbReference type="STRING" id="400727.A0A2T7PKR1"/>
<sequence length="932" mass="103883">MAELPSSMTRFFQLKARPPDHEHPEGPAHSPDMSLKEAKGRNIALASSQPVLRSHSFGGMSAGSQTGSSTQVLGQSMKRSSRPHAHNRYHQSPRTSHSFHGLRKSPKIPKKPRPTRALLMFHSIKNGIREHIHVTQDDIRQLQACDSATSTAQQIKSAERYLKKLEFHLAKIDELHECYLIHQKLLEGARAMARAYAINPGNRKDSLTNVKYGYEECSQTLCAIEAQLENMCGTFHCKLKGMAGFARLCPGDVFEVSIRHGPQKWKSKGRIEKNNTQRWDVPEFTFKSLVGEILIIKAQEVRSFKSVLLGQKNCEVKDLFSANPQLMTISINFNGSLKLSIVITWNPLESIDESVTYFQPPARPQAPRRRPVSVLALNGHLSGSYSDLQGPERRYSSPLHVHPQHSMVARDDSFTYSGSSFSLLGSSPQFHQFHSAHASPAMGMRSAGDQKIPGSEVHLPFWRPLSQVTLTLHLYCCTALFFCSVEEALFSLSTSLEDFRGQYNELQTLEEVVIALEAFVRKQSRGSRCSSRSSSISVSIESALEAFDFLNTEESPDEMDPSPVTSRKTSLEHLLSSPESTAKTGDSGIESLAQRLSEDTQLGSSLGSSPIPPSTGNEQVDTALLFHLAYCDWLLESLGNYGPLKCREFYALEKLQRQGFILQRLLEIAKAGADINLHGVLTELTEDKAIREFWVTSVEHSLLSVHPERLLIGMEQKFGSRITDRFQVLPKRVFRCILAKILDIADYVPEKIKSSAVVTLHQLVSYFKAEGGLQKIEQMAEELQLCDQLMSGNTDRAIKAILTLRDELPAPTPLKVIGMLLHSPVREIQQSAAAYLKVISRNKVTRDKAMVVLVEGLEDHLPDVRGGACTALSVLEALESLDQLVYICQSDSSSTVRRRAKEALFSLGARKLHFRSILVQLKPFQAVRNDAP</sequence>
<feature type="compositionally biased region" description="Basic and acidic residues" evidence="2">
    <location>
        <begin position="17"/>
        <end position="26"/>
    </location>
</feature>
<name>A0A2T7PKR1_POMCA</name>
<dbReference type="InterPro" id="IPR026136">
    <property type="entry name" value="RIPOR3"/>
</dbReference>
<comment type="caution">
    <text evidence="4">The sequence shown here is derived from an EMBL/GenBank/DDBJ whole genome shotgun (WGS) entry which is preliminary data.</text>
</comment>
<evidence type="ECO:0000259" key="3">
    <source>
        <dbReference type="Pfam" id="PF15903"/>
    </source>
</evidence>
<dbReference type="SUPFAM" id="SSF48371">
    <property type="entry name" value="ARM repeat"/>
    <property type="match status" value="1"/>
</dbReference>
<feature type="region of interest" description="Disordered" evidence="2">
    <location>
        <begin position="1"/>
        <end position="34"/>
    </location>
</feature>
<dbReference type="Gene3D" id="1.25.10.10">
    <property type="entry name" value="Leucine-rich Repeat Variant"/>
    <property type="match status" value="1"/>
</dbReference>
<evidence type="ECO:0000256" key="1">
    <source>
        <dbReference type="ARBA" id="ARBA00005744"/>
    </source>
</evidence>
<reference evidence="4 5" key="1">
    <citation type="submission" date="2018-04" db="EMBL/GenBank/DDBJ databases">
        <title>The genome of golden apple snail Pomacea canaliculata provides insight into stress tolerance and invasive adaptation.</title>
        <authorList>
            <person name="Liu C."/>
            <person name="Liu B."/>
            <person name="Ren Y."/>
            <person name="Zhang Y."/>
            <person name="Wang H."/>
            <person name="Li S."/>
            <person name="Jiang F."/>
            <person name="Yin L."/>
            <person name="Zhang G."/>
            <person name="Qian W."/>
            <person name="Fan W."/>
        </authorList>
    </citation>
    <scope>NUCLEOTIDE SEQUENCE [LARGE SCALE GENOMIC DNA]</scope>
    <source>
        <strain evidence="4">SZHN2017</strain>
        <tissue evidence="4">Muscle</tissue>
    </source>
</reference>
<protein>
    <recommendedName>
        <fullName evidence="3">FAM65 N-terminal domain-containing protein</fullName>
    </recommendedName>
</protein>
<dbReference type="InterPro" id="IPR011989">
    <property type="entry name" value="ARM-like"/>
</dbReference>
<feature type="region of interest" description="Disordered" evidence="2">
    <location>
        <begin position="49"/>
        <end position="113"/>
    </location>
</feature>
<feature type="compositionally biased region" description="Polar residues" evidence="2">
    <location>
        <begin position="1"/>
        <end position="10"/>
    </location>
</feature>
<dbReference type="InterPro" id="IPR031780">
    <property type="entry name" value="FAM65_N"/>
</dbReference>
<gene>
    <name evidence="4" type="ORF">C0Q70_05275</name>
</gene>
<keyword evidence="5" id="KW-1185">Reference proteome</keyword>
<feature type="region of interest" description="Disordered" evidence="2">
    <location>
        <begin position="552"/>
        <end position="587"/>
    </location>
</feature>
<dbReference type="InterPro" id="IPR016024">
    <property type="entry name" value="ARM-type_fold"/>
</dbReference>
<dbReference type="Proteomes" id="UP000245119">
    <property type="component" value="Linkage Group LG3"/>
</dbReference>
<dbReference type="PANTHER" id="PTHR15829:SF13">
    <property type="entry name" value="FAM65 N-TERMINAL DOMAIN-CONTAINING PROTEIN"/>
    <property type="match status" value="1"/>
</dbReference>
<evidence type="ECO:0000313" key="5">
    <source>
        <dbReference type="Proteomes" id="UP000245119"/>
    </source>
</evidence>
<dbReference type="EMBL" id="PZQS01000003">
    <property type="protein sequence ID" value="PVD34013.1"/>
    <property type="molecule type" value="Genomic_DNA"/>
</dbReference>
<feature type="domain" description="FAM65 N-terminal" evidence="3">
    <location>
        <begin position="51"/>
        <end position="355"/>
    </location>
</feature>
<proteinExistence type="inferred from homology"/>
<organism evidence="4 5">
    <name type="scientific">Pomacea canaliculata</name>
    <name type="common">Golden apple snail</name>
    <dbReference type="NCBI Taxonomy" id="400727"/>
    <lineage>
        <taxon>Eukaryota</taxon>
        <taxon>Metazoa</taxon>
        <taxon>Spiralia</taxon>
        <taxon>Lophotrochozoa</taxon>
        <taxon>Mollusca</taxon>
        <taxon>Gastropoda</taxon>
        <taxon>Caenogastropoda</taxon>
        <taxon>Architaenioglossa</taxon>
        <taxon>Ampullarioidea</taxon>
        <taxon>Ampullariidae</taxon>
        <taxon>Pomacea</taxon>
    </lineage>
</organism>
<dbReference type="Pfam" id="PF15903">
    <property type="entry name" value="PL48"/>
    <property type="match status" value="1"/>
</dbReference>
<comment type="similarity">
    <text evidence="1">Belongs to the RIPOR family.</text>
</comment>
<accession>A0A2T7PKR1</accession>
<evidence type="ECO:0000313" key="4">
    <source>
        <dbReference type="EMBL" id="PVD34013.1"/>
    </source>
</evidence>
<dbReference type="OrthoDB" id="9999654at2759"/>
<dbReference type="PANTHER" id="PTHR15829">
    <property type="entry name" value="PROTEIN KINASE PKN/PRK1, EFFECTOR"/>
    <property type="match status" value="1"/>
</dbReference>
<feature type="compositionally biased region" description="Basic residues" evidence="2">
    <location>
        <begin position="100"/>
        <end position="113"/>
    </location>
</feature>
<evidence type="ECO:0000256" key="2">
    <source>
        <dbReference type="SAM" id="MobiDB-lite"/>
    </source>
</evidence>
<dbReference type="AlphaFoldDB" id="A0A2T7PKR1"/>